<dbReference type="CDD" id="cd05281">
    <property type="entry name" value="TDH"/>
    <property type="match status" value="1"/>
</dbReference>
<keyword evidence="6" id="KW-0520">NAD</keyword>
<evidence type="ECO:0000256" key="4">
    <source>
        <dbReference type="ARBA" id="ARBA00022833"/>
    </source>
</evidence>
<keyword evidence="5 10" id="KW-0560">Oxidoreductase</keyword>
<evidence type="ECO:0000256" key="6">
    <source>
        <dbReference type="ARBA" id="ARBA00023027"/>
    </source>
</evidence>
<evidence type="ECO:0000313" key="10">
    <source>
        <dbReference type="EMBL" id="MBF8437245.1"/>
    </source>
</evidence>
<proteinExistence type="inferred from homology"/>
<evidence type="ECO:0000256" key="8">
    <source>
        <dbReference type="RuleBase" id="RU361277"/>
    </source>
</evidence>
<dbReference type="GO" id="GO:0008270">
    <property type="term" value="F:zinc ion binding"/>
    <property type="evidence" value="ECO:0007669"/>
    <property type="project" value="InterPro"/>
</dbReference>
<evidence type="ECO:0000256" key="1">
    <source>
        <dbReference type="ARBA" id="ARBA00001947"/>
    </source>
</evidence>
<dbReference type="InterPro" id="IPR011032">
    <property type="entry name" value="GroES-like_sf"/>
</dbReference>
<dbReference type="PANTHER" id="PTHR43401:SF2">
    <property type="entry name" value="L-THREONINE 3-DEHYDROGENASE"/>
    <property type="match status" value="1"/>
</dbReference>
<protein>
    <recommendedName>
        <fullName evidence="7">L-threonine 3-dehydrogenase</fullName>
        <ecNumber evidence="7">1.1.1.103</ecNumber>
    </recommendedName>
</protein>
<feature type="domain" description="Enoyl reductase (ER)" evidence="9">
    <location>
        <begin position="16"/>
        <end position="344"/>
    </location>
</feature>
<dbReference type="NCBIfam" id="TIGR00692">
    <property type="entry name" value="tdh"/>
    <property type="match status" value="1"/>
</dbReference>
<keyword evidence="2" id="KW-0963">Cytoplasm</keyword>
<dbReference type="Pfam" id="PF00107">
    <property type="entry name" value="ADH_zinc_N"/>
    <property type="match status" value="1"/>
</dbReference>
<dbReference type="Pfam" id="PF08240">
    <property type="entry name" value="ADH_N"/>
    <property type="match status" value="1"/>
</dbReference>
<evidence type="ECO:0000313" key="11">
    <source>
        <dbReference type="Proteomes" id="UP000621436"/>
    </source>
</evidence>
<keyword evidence="3 8" id="KW-0479">Metal-binding</keyword>
<evidence type="ECO:0000256" key="7">
    <source>
        <dbReference type="NCBIfam" id="TIGR00692"/>
    </source>
</evidence>
<dbReference type="SUPFAM" id="SSF50129">
    <property type="entry name" value="GroES-like"/>
    <property type="match status" value="1"/>
</dbReference>
<dbReference type="SUPFAM" id="SSF51735">
    <property type="entry name" value="NAD(P)-binding Rossmann-fold domains"/>
    <property type="match status" value="1"/>
</dbReference>
<dbReference type="NCBIfam" id="NF003808">
    <property type="entry name" value="PRK05396.1"/>
    <property type="match status" value="1"/>
</dbReference>
<name>A0A931F6S7_9FIRM</name>
<keyword evidence="11" id="KW-1185">Reference proteome</keyword>
<evidence type="ECO:0000256" key="5">
    <source>
        <dbReference type="ARBA" id="ARBA00023002"/>
    </source>
</evidence>
<dbReference type="GO" id="GO:0006567">
    <property type="term" value="P:L-threonine catabolic process"/>
    <property type="evidence" value="ECO:0007669"/>
    <property type="project" value="UniProtKB-UniRule"/>
</dbReference>
<dbReference type="AlphaFoldDB" id="A0A931F6S7"/>
<dbReference type="InterPro" id="IPR050129">
    <property type="entry name" value="Zn_alcohol_dh"/>
</dbReference>
<dbReference type="Gene3D" id="3.40.50.720">
    <property type="entry name" value="NAD(P)-binding Rossmann-like Domain"/>
    <property type="match status" value="1"/>
</dbReference>
<dbReference type="Proteomes" id="UP000621436">
    <property type="component" value="Unassembled WGS sequence"/>
</dbReference>
<accession>A0A931F6S7</accession>
<dbReference type="GO" id="GO:0008743">
    <property type="term" value="F:L-threonine 3-dehydrogenase activity"/>
    <property type="evidence" value="ECO:0007669"/>
    <property type="project" value="UniProtKB-UniRule"/>
</dbReference>
<reference evidence="10" key="1">
    <citation type="submission" date="2020-11" db="EMBL/GenBank/DDBJ databases">
        <title>Halonatronomonas betainensis gen. nov., sp. nov. a novel haloalkaliphilic representative of the family Halanaerobiacae capable of betaine degradation.</title>
        <authorList>
            <person name="Boltyanskaya Y."/>
            <person name="Kevbrin V."/>
            <person name="Detkova E."/>
            <person name="Grouzdev D.S."/>
            <person name="Koziaeva V."/>
            <person name="Zhilina T."/>
        </authorList>
    </citation>
    <scope>NUCLEOTIDE SEQUENCE</scope>
    <source>
        <strain evidence="10">Z-7014</strain>
    </source>
</reference>
<comment type="cofactor">
    <cofactor evidence="1 8">
        <name>Zn(2+)</name>
        <dbReference type="ChEBI" id="CHEBI:29105"/>
    </cofactor>
</comment>
<dbReference type="SMART" id="SM00829">
    <property type="entry name" value="PKS_ER"/>
    <property type="match status" value="1"/>
</dbReference>
<evidence type="ECO:0000259" key="9">
    <source>
        <dbReference type="SMART" id="SM00829"/>
    </source>
</evidence>
<dbReference type="InterPro" id="IPR020843">
    <property type="entry name" value="ER"/>
</dbReference>
<dbReference type="InterPro" id="IPR013149">
    <property type="entry name" value="ADH-like_C"/>
</dbReference>
<dbReference type="RefSeq" id="WP_270454207.1">
    <property type="nucleotide sequence ID" value="NZ_JADPIE010000004.1"/>
</dbReference>
<sequence length="346" mass="37383">MEGSMKAVVKTQPGPGAEMKEVEIPKPGPNQVLVKVKTTSICGSDYHIYSWNKWAENNVNIPQIMGHELAGDVVEVGENVSLVKVGDFVSAETHIICGHCYQCKTGQYHICVNTKILGVHTDGVFADYAVVDASNIWKNDSSILPEYASIQEPLGNAIDTIRAGNVSAKNILITGAGPAGLLSIPVAKAFGASQVIVSEPNDYRRELSKEIGADHVINPIEESLEDLVNDTTGGIGVDFVAEMSGNPTAISQGLKQITPGGSMAILGLPAEEVKLDLTEDLIFKGVNLIGITGREMFKTWYIARRLLKENMIDLEPIITHRFPLEDFNKGMELMKSGNCGKIILLP</sequence>
<comment type="caution">
    <text evidence="10">The sequence shown here is derived from an EMBL/GenBank/DDBJ whole genome shotgun (WGS) entry which is preliminary data.</text>
</comment>
<dbReference type="Gene3D" id="3.90.180.10">
    <property type="entry name" value="Medium-chain alcohol dehydrogenases, catalytic domain"/>
    <property type="match status" value="1"/>
</dbReference>
<dbReference type="InterPro" id="IPR036291">
    <property type="entry name" value="NAD(P)-bd_dom_sf"/>
</dbReference>
<dbReference type="EC" id="1.1.1.103" evidence="7"/>
<comment type="similarity">
    <text evidence="8">Belongs to the zinc-containing alcohol dehydrogenase family.</text>
</comment>
<dbReference type="InterPro" id="IPR002328">
    <property type="entry name" value="ADH_Zn_CS"/>
</dbReference>
<dbReference type="InterPro" id="IPR013154">
    <property type="entry name" value="ADH-like_N"/>
</dbReference>
<dbReference type="InterPro" id="IPR004627">
    <property type="entry name" value="L-Threonine_3-DHase"/>
</dbReference>
<gene>
    <name evidence="10" type="primary">tdh</name>
    <name evidence="10" type="ORF">I0Q91_09160</name>
</gene>
<organism evidence="10 11">
    <name type="scientific">Halonatronomonas betaini</name>
    <dbReference type="NCBI Taxonomy" id="2778430"/>
    <lineage>
        <taxon>Bacteria</taxon>
        <taxon>Bacillati</taxon>
        <taxon>Bacillota</taxon>
        <taxon>Clostridia</taxon>
        <taxon>Halanaerobiales</taxon>
        <taxon>Halarsenatibacteraceae</taxon>
        <taxon>Halonatronomonas</taxon>
    </lineage>
</organism>
<evidence type="ECO:0000256" key="2">
    <source>
        <dbReference type="ARBA" id="ARBA00022490"/>
    </source>
</evidence>
<dbReference type="EMBL" id="JADPIE010000004">
    <property type="protein sequence ID" value="MBF8437245.1"/>
    <property type="molecule type" value="Genomic_DNA"/>
</dbReference>
<keyword evidence="4 8" id="KW-0862">Zinc</keyword>
<dbReference type="PROSITE" id="PS00059">
    <property type="entry name" value="ADH_ZINC"/>
    <property type="match status" value="1"/>
</dbReference>
<dbReference type="PANTHER" id="PTHR43401">
    <property type="entry name" value="L-THREONINE 3-DEHYDROGENASE"/>
    <property type="match status" value="1"/>
</dbReference>
<evidence type="ECO:0000256" key="3">
    <source>
        <dbReference type="ARBA" id="ARBA00022723"/>
    </source>
</evidence>